<gene>
    <name evidence="3" type="ORF">SAMN05444380_1571</name>
</gene>
<dbReference type="PROSITE" id="PS50994">
    <property type="entry name" value="INTEGRASE"/>
    <property type="match status" value="1"/>
</dbReference>
<evidence type="ECO:0000313" key="4">
    <source>
        <dbReference type="Proteomes" id="UP000181976"/>
    </source>
</evidence>
<dbReference type="Pfam" id="PF00665">
    <property type="entry name" value="rve"/>
    <property type="match status" value="1"/>
</dbReference>
<dbReference type="InterPro" id="IPR054353">
    <property type="entry name" value="IstA-like_C"/>
</dbReference>
<dbReference type="InterPro" id="IPR009057">
    <property type="entry name" value="Homeodomain-like_sf"/>
</dbReference>
<dbReference type="SUPFAM" id="SSF46689">
    <property type="entry name" value="Homeodomain-like"/>
    <property type="match status" value="1"/>
</dbReference>
<comment type="similarity">
    <text evidence="1">Belongs to the transposase IS21/IS408/IS1162 family.</text>
</comment>
<dbReference type="RefSeq" id="WP_074964430.1">
    <property type="nucleotide sequence ID" value="NZ_FONA01000057.1"/>
</dbReference>
<dbReference type="NCBIfam" id="NF033546">
    <property type="entry name" value="transpos_IS21"/>
    <property type="match status" value="1"/>
</dbReference>
<dbReference type="PANTHER" id="PTHR35004">
    <property type="entry name" value="TRANSPOSASE RV3428C-RELATED"/>
    <property type="match status" value="1"/>
</dbReference>
<protein>
    <submittedName>
        <fullName evidence="3">Transposase</fullName>
    </submittedName>
</protein>
<accession>A0A1I2G7N0</accession>
<dbReference type="Gene3D" id="1.10.10.60">
    <property type="entry name" value="Homeodomain-like"/>
    <property type="match status" value="1"/>
</dbReference>
<evidence type="ECO:0000259" key="2">
    <source>
        <dbReference type="PROSITE" id="PS50994"/>
    </source>
</evidence>
<organism evidence="3 4">
    <name type="scientific">Thermophagus xiamenensis</name>
    <dbReference type="NCBI Taxonomy" id="385682"/>
    <lineage>
        <taxon>Bacteria</taxon>
        <taxon>Pseudomonadati</taxon>
        <taxon>Bacteroidota</taxon>
        <taxon>Bacteroidia</taxon>
        <taxon>Marinilabiliales</taxon>
        <taxon>Marinilabiliaceae</taxon>
        <taxon>Thermophagus</taxon>
    </lineage>
</organism>
<dbReference type="Pfam" id="PF22483">
    <property type="entry name" value="Mu-transpos_C_2"/>
    <property type="match status" value="1"/>
</dbReference>
<dbReference type="EMBL" id="FONA01000057">
    <property type="protein sequence ID" value="SFF12766.1"/>
    <property type="molecule type" value="Genomic_DNA"/>
</dbReference>
<dbReference type="STRING" id="385682.SAMN05444380_1571"/>
<sequence length="354" mass="41737">MYVIDMWYTVKTLLDRGKSLRAISRELGISRKTVTKIRNELQKGNIQPRAIEKPGILDDYSDYILELHQKQLTSVLIHRKLTREKGLKVSYPTVLRYVNRLKQSEVYVPVELPPSEEAQVDFGYLGEFKKEGKTTRLWVFCMILSFSRYAYYEIVTNQKTDTFIWCHIHAFEFFGGVPKTVKIDNLKAAVLEANFYEPVFQQQYSRFLRHYNCAPITARVRRGQDKGKVESGIKYVKNNFLKGLEHRDYDKAIQEIRQWNAHICNKRIHGTTRKVPEEVFLQKEKKELLSLPQKRYEVFSVEKRKVKPNGHFSFQLNYYSVPYEYANLEVTVKSNDNLLRVYHGLEQIAVHPIE</sequence>
<feature type="non-terminal residue" evidence="3">
    <location>
        <position position="354"/>
    </location>
</feature>
<dbReference type="SUPFAM" id="SSF53098">
    <property type="entry name" value="Ribonuclease H-like"/>
    <property type="match status" value="1"/>
</dbReference>
<proteinExistence type="inferred from homology"/>
<dbReference type="InParanoid" id="A0A1I2G7N0"/>
<dbReference type="Gene3D" id="3.30.420.10">
    <property type="entry name" value="Ribonuclease H-like superfamily/Ribonuclease H"/>
    <property type="match status" value="1"/>
</dbReference>
<dbReference type="AlphaFoldDB" id="A0A1I2G7N0"/>
<dbReference type="InterPro" id="IPR001584">
    <property type="entry name" value="Integrase_cat-core"/>
</dbReference>
<dbReference type="Proteomes" id="UP000181976">
    <property type="component" value="Unassembled WGS sequence"/>
</dbReference>
<dbReference type="InterPro" id="IPR036397">
    <property type="entry name" value="RNaseH_sf"/>
</dbReference>
<reference evidence="3 4" key="1">
    <citation type="submission" date="2016-10" db="EMBL/GenBank/DDBJ databases">
        <authorList>
            <person name="de Groot N.N."/>
        </authorList>
    </citation>
    <scope>NUCLEOTIDE SEQUENCE [LARGE SCALE GENOMIC DNA]</scope>
    <source>
        <strain evidence="3 4">DSM 19012</strain>
    </source>
</reference>
<name>A0A1I2G7N0_9BACT</name>
<dbReference type="GO" id="GO:0003676">
    <property type="term" value="F:nucleic acid binding"/>
    <property type="evidence" value="ECO:0007669"/>
    <property type="project" value="InterPro"/>
</dbReference>
<dbReference type="GO" id="GO:0015074">
    <property type="term" value="P:DNA integration"/>
    <property type="evidence" value="ECO:0007669"/>
    <property type="project" value="InterPro"/>
</dbReference>
<dbReference type="InterPro" id="IPR012337">
    <property type="entry name" value="RNaseH-like_sf"/>
</dbReference>
<evidence type="ECO:0000256" key="1">
    <source>
        <dbReference type="ARBA" id="ARBA00009277"/>
    </source>
</evidence>
<evidence type="ECO:0000313" key="3">
    <source>
        <dbReference type="EMBL" id="SFF12766.1"/>
    </source>
</evidence>
<feature type="domain" description="Integrase catalytic" evidence="2">
    <location>
        <begin position="110"/>
        <end position="284"/>
    </location>
</feature>
<keyword evidence="4" id="KW-1185">Reference proteome</keyword>